<keyword evidence="4" id="KW-1185">Reference proteome</keyword>
<dbReference type="RefSeq" id="WP_195876654.1">
    <property type="nucleotide sequence ID" value="NZ_JADOEL010000024.1"/>
</dbReference>
<proteinExistence type="predicted"/>
<dbReference type="EMBL" id="JADOEL010000024">
    <property type="protein sequence ID" value="MBF8179672.1"/>
    <property type="molecule type" value="Genomic_DNA"/>
</dbReference>
<organism evidence="3 4">
    <name type="scientific">Herminiimonas contaminans</name>
    <dbReference type="NCBI Taxonomy" id="1111140"/>
    <lineage>
        <taxon>Bacteria</taxon>
        <taxon>Pseudomonadati</taxon>
        <taxon>Pseudomonadota</taxon>
        <taxon>Betaproteobacteria</taxon>
        <taxon>Burkholderiales</taxon>
        <taxon>Oxalobacteraceae</taxon>
        <taxon>Herminiimonas</taxon>
    </lineage>
</organism>
<evidence type="ECO:0000313" key="3">
    <source>
        <dbReference type="EMBL" id="MBF8179672.1"/>
    </source>
</evidence>
<reference evidence="3 4" key="1">
    <citation type="submission" date="2020-11" db="EMBL/GenBank/DDBJ databases">
        <title>WGS of Herminiimonas contaminans strain Marseille-Q4544 isolated from planarians Schmidtea mediterranea.</title>
        <authorList>
            <person name="Kangale L."/>
        </authorList>
    </citation>
    <scope>NUCLEOTIDE SEQUENCE [LARGE SCALE GENOMIC DNA]</scope>
    <source>
        <strain evidence="3 4">Marseille-Q4544</strain>
    </source>
</reference>
<protein>
    <submittedName>
        <fullName evidence="3">DUF4148 domain-containing protein</fullName>
    </submittedName>
</protein>
<dbReference type="Pfam" id="PF13663">
    <property type="entry name" value="DUF4148"/>
    <property type="match status" value="1"/>
</dbReference>
<keyword evidence="2" id="KW-0732">Signal</keyword>
<evidence type="ECO:0000313" key="4">
    <source>
        <dbReference type="Proteomes" id="UP000657372"/>
    </source>
</evidence>
<feature type="chain" id="PRO_5046227880" evidence="2">
    <location>
        <begin position="24"/>
        <end position="114"/>
    </location>
</feature>
<evidence type="ECO:0000256" key="2">
    <source>
        <dbReference type="SAM" id="SignalP"/>
    </source>
</evidence>
<comment type="caution">
    <text evidence="3">The sequence shown here is derived from an EMBL/GenBank/DDBJ whole genome shotgun (WGS) entry which is preliminary data.</text>
</comment>
<feature type="region of interest" description="Disordered" evidence="1">
    <location>
        <begin position="86"/>
        <end position="114"/>
    </location>
</feature>
<feature type="compositionally biased region" description="Basic and acidic residues" evidence="1">
    <location>
        <begin position="105"/>
        <end position="114"/>
    </location>
</feature>
<accession>A0ABS0EYZ4</accession>
<feature type="signal peptide" evidence="2">
    <location>
        <begin position="1"/>
        <end position="23"/>
    </location>
</feature>
<dbReference type="Proteomes" id="UP000657372">
    <property type="component" value="Unassembled WGS sequence"/>
</dbReference>
<name>A0ABS0EYZ4_9BURK</name>
<sequence>MNSQHKKLIAVIAISIASGTTFAHTANTNTLQLAQADESNYPILPSFASTKTRAEVKAELQQAREKGLLATTDSDYPKLPVVTSSKTRAQVKTELEQSKASGKFKRLEKEQYSG</sequence>
<dbReference type="InterPro" id="IPR025421">
    <property type="entry name" value="DUF4148"/>
</dbReference>
<evidence type="ECO:0000256" key="1">
    <source>
        <dbReference type="SAM" id="MobiDB-lite"/>
    </source>
</evidence>
<gene>
    <name evidence="3" type="ORF">IXC47_18475</name>
</gene>